<keyword evidence="2" id="KW-1185">Reference proteome</keyword>
<evidence type="ECO:0000313" key="1">
    <source>
        <dbReference type="EMBL" id="KAK9939434.1"/>
    </source>
</evidence>
<dbReference type="AlphaFoldDB" id="A0AAW1XU12"/>
<accession>A0AAW1XU12</accession>
<protein>
    <submittedName>
        <fullName evidence="1">Uncharacterized protein</fullName>
    </submittedName>
</protein>
<name>A0AAW1XU12_RUBAR</name>
<organism evidence="1 2">
    <name type="scientific">Rubus argutus</name>
    <name type="common">Southern blackberry</name>
    <dbReference type="NCBI Taxonomy" id="59490"/>
    <lineage>
        <taxon>Eukaryota</taxon>
        <taxon>Viridiplantae</taxon>
        <taxon>Streptophyta</taxon>
        <taxon>Embryophyta</taxon>
        <taxon>Tracheophyta</taxon>
        <taxon>Spermatophyta</taxon>
        <taxon>Magnoliopsida</taxon>
        <taxon>eudicotyledons</taxon>
        <taxon>Gunneridae</taxon>
        <taxon>Pentapetalae</taxon>
        <taxon>rosids</taxon>
        <taxon>fabids</taxon>
        <taxon>Rosales</taxon>
        <taxon>Rosaceae</taxon>
        <taxon>Rosoideae</taxon>
        <taxon>Rosoideae incertae sedis</taxon>
        <taxon>Rubus</taxon>
    </lineage>
</organism>
<gene>
    <name evidence="1" type="ORF">M0R45_016130</name>
</gene>
<dbReference type="EMBL" id="JBEDUW010000003">
    <property type="protein sequence ID" value="KAK9939434.1"/>
    <property type="molecule type" value="Genomic_DNA"/>
</dbReference>
<proteinExistence type="predicted"/>
<evidence type="ECO:0000313" key="2">
    <source>
        <dbReference type="Proteomes" id="UP001457282"/>
    </source>
</evidence>
<reference evidence="1 2" key="1">
    <citation type="journal article" date="2023" name="G3 (Bethesda)">
        <title>A chromosome-length genome assembly and annotation of blackberry (Rubus argutus, cv. 'Hillquist').</title>
        <authorList>
            <person name="Bruna T."/>
            <person name="Aryal R."/>
            <person name="Dudchenko O."/>
            <person name="Sargent D.J."/>
            <person name="Mead D."/>
            <person name="Buti M."/>
            <person name="Cavallini A."/>
            <person name="Hytonen T."/>
            <person name="Andres J."/>
            <person name="Pham M."/>
            <person name="Weisz D."/>
            <person name="Mascagni F."/>
            <person name="Usai G."/>
            <person name="Natali L."/>
            <person name="Bassil N."/>
            <person name="Fernandez G.E."/>
            <person name="Lomsadze A."/>
            <person name="Armour M."/>
            <person name="Olukolu B."/>
            <person name="Poorten T."/>
            <person name="Britton C."/>
            <person name="Davik J."/>
            <person name="Ashrafi H."/>
            <person name="Aiden E.L."/>
            <person name="Borodovsky M."/>
            <person name="Worthington M."/>
        </authorList>
    </citation>
    <scope>NUCLEOTIDE SEQUENCE [LARGE SCALE GENOMIC DNA]</scope>
    <source>
        <strain evidence="1">PI 553951</strain>
    </source>
</reference>
<sequence length="106" mass="11636">MEDLGGARDAVREHGDLVLSFSWPSSLWFSSQPFSLSSSSALLVAHGWVWAQAERTTAMARQGRRCTGRCDGLTRALSGPIWTGHVSGSALVWLCYRFGDLKFGFI</sequence>
<dbReference type="Proteomes" id="UP001457282">
    <property type="component" value="Unassembled WGS sequence"/>
</dbReference>
<comment type="caution">
    <text evidence="1">The sequence shown here is derived from an EMBL/GenBank/DDBJ whole genome shotgun (WGS) entry which is preliminary data.</text>
</comment>